<dbReference type="Proteomes" id="UP000825729">
    <property type="component" value="Unassembled WGS sequence"/>
</dbReference>
<gene>
    <name evidence="5" type="ORF">H6P81_010207</name>
</gene>
<dbReference type="GO" id="GO:0008764">
    <property type="term" value="F:UDP-N-acetylmuramoylalanine-D-glutamate ligase activity"/>
    <property type="evidence" value="ECO:0007669"/>
    <property type="project" value="InterPro"/>
</dbReference>
<dbReference type="Gene3D" id="3.40.1190.10">
    <property type="entry name" value="Mur-like, catalytic domain"/>
    <property type="match status" value="1"/>
</dbReference>
<dbReference type="EMBL" id="JAINDJ010000004">
    <property type="protein sequence ID" value="KAG9450242.1"/>
    <property type="molecule type" value="Genomic_DNA"/>
</dbReference>
<dbReference type="GO" id="GO:0008360">
    <property type="term" value="P:regulation of cell shape"/>
    <property type="evidence" value="ECO:0007669"/>
    <property type="project" value="InterPro"/>
</dbReference>
<dbReference type="PANTHER" id="PTHR43692:SF1">
    <property type="entry name" value="UDP-N-ACETYLMURAMOYLALANINE--D-GLUTAMATE LIGASE"/>
    <property type="match status" value="1"/>
</dbReference>
<keyword evidence="1" id="KW-0436">Ligase</keyword>
<keyword evidence="2" id="KW-0547">Nucleotide-binding</keyword>
<keyword evidence="3" id="KW-0067">ATP-binding</keyword>
<evidence type="ECO:0000256" key="1">
    <source>
        <dbReference type="ARBA" id="ARBA00022598"/>
    </source>
</evidence>
<dbReference type="InterPro" id="IPR013221">
    <property type="entry name" value="Mur_ligase_cen"/>
</dbReference>
<dbReference type="InterPro" id="IPR005762">
    <property type="entry name" value="MurD"/>
</dbReference>
<evidence type="ECO:0000313" key="6">
    <source>
        <dbReference type="Proteomes" id="UP000825729"/>
    </source>
</evidence>
<organism evidence="5 6">
    <name type="scientific">Aristolochia fimbriata</name>
    <name type="common">White veined hardy Dutchman's pipe vine</name>
    <dbReference type="NCBI Taxonomy" id="158543"/>
    <lineage>
        <taxon>Eukaryota</taxon>
        <taxon>Viridiplantae</taxon>
        <taxon>Streptophyta</taxon>
        <taxon>Embryophyta</taxon>
        <taxon>Tracheophyta</taxon>
        <taxon>Spermatophyta</taxon>
        <taxon>Magnoliopsida</taxon>
        <taxon>Magnoliidae</taxon>
        <taxon>Piperales</taxon>
        <taxon>Aristolochiaceae</taxon>
        <taxon>Aristolochia</taxon>
    </lineage>
</organism>
<reference evidence="5 6" key="1">
    <citation type="submission" date="2021-07" db="EMBL/GenBank/DDBJ databases">
        <title>The Aristolochia fimbriata genome: insights into angiosperm evolution, floral development and chemical biosynthesis.</title>
        <authorList>
            <person name="Jiao Y."/>
        </authorList>
    </citation>
    <scope>NUCLEOTIDE SEQUENCE [LARGE SCALE GENOMIC DNA]</scope>
    <source>
        <strain evidence="5">IBCAS-2021</strain>
        <tissue evidence="5">Leaf</tissue>
    </source>
</reference>
<protein>
    <recommendedName>
        <fullName evidence="4">Mur ligase central domain-containing protein</fullName>
    </recommendedName>
</protein>
<keyword evidence="6" id="KW-1185">Reference proteome</keyword>
<dbReference type="AlphaFoldDB" id="A0AAV7ERG5"/>
<accession>A0AAV7ERG5</accession>
<dbReference type="GO" id="GO:0005737">
    <property type="term" value="C:cytoplasm"/>
    <property type="evidence" value="ECO:0007669"/>
    <property type="project" value="InterPro"/>
</dbReference>
<evidence type="ECO:0000256" key="2">
    <source>
        <dbReference type="ARBA" id="ARBA00022741"/>
    </source>
</evidence>
<comment type="caution">
    <text evidence="5">The sequence shown here is derived from an EMBL/GenBank/DDBJ whole genome shotgun (WGS) entry which is preliminary data.</text>
</comment>
<dbReference type="InterPro" id="IPR036565">
    <property type="entry name" value="Mur-like_cat_sf"/>
</dbReference>
<evidence type="ECO:0000259" key="4">
    <source>
        <dbReference type="Pfam" id="PF08245"/>
    </source>
</evidence>
<dbReference type="PANTHER" id="PTHR43692">
    <property type="entry name" value="UDP-N-ACETYLMURAMOYLALANINE--D-GLUTAMATE LIGASE"/>
    <property type="match status" value="1"/>
</dbReference>
<feature type="domain" description="Mur ligase central" evidence="4">
    <location>
        <begin position="3"/>
        <end position="84"/>
    </location>
</feature>
<evidence type="ECO:0000313" key="5">
    <source>
        <dbReference type="EMBL" id="KAG9450242.1"/>
    </source>
</evidence>
<dbReference type="GO" id="GO:0051301">
    <property type="term" value="P:cell division"/>
    <property type="evidence" value="ECO:0007669"/>
    <property type="project" value="InterPro"/>
</dbReference>
<sequence length="119" mass="13656">MFEVAVVEISSYMMEIPHKSFCPAVAVILNLTPHHLERHKTMENYAEMKCRVFAKMKYGKLAMLPSRDQYLEAAFRKYAHNCNVAWIGDLPGVKILGDKESSGFEMLIEPLRLHRCVSP</sequence>
<dbReference type="Pfam" id="PF08245">
    <property type="entry name" value="Mur_ligase_M"/>
    <property type="match status" value="1"/>
</dbReference>
<proteinExistence type="predicted"/>
<dbReference type="SUPFAM" id="SSF53623">
    <property type="entry name" value="MurD-like peptide ligases, catalytic domain"/>
    <property type="match status" value="1"/>
</dbReference>
<evidence type="ECO:0000256" key="3">
    <source>
        <dbReference type="ARBA" id="ARBA00022840"/>
    </source>
</evidence>
<name>A0AAV7ERG5_ARIFI</name>
<dbReference type="GO" id="GO:0005524">
    <property type="term" value="F:ATP binding"/>
    <property type="evidence" value="ECO:0007669"/>
    <property type="project" value="UniProtKB-KW"/>
</dbReference>